<protein>
    <recommendedName>
        <fullName evidence="4">Lipoprotein</fullName>
    </recommendedName>
</protein>
<name>A0ABT5DH71_9BACT</name>
<dbReference type="EMBL" id="JAQNDM010000002">
    <property type="protein sequence ID" value="MDC0712939.1"/>
    <property type="molecule type" value="Genomic_DNA"/>
</dbReference>
<dbReference type="Proteomes" id="UP001221838">
    <property type="component" value="Unassembled WGS sequence"/>
</dbReference>
<organism evidence="2 3">
    <name type="scientific">Stigmatella ashevillensis</name>
    <dbReference type="NCBI Taxonomy" id="2995309"/>
    <lineage>
        <taxon>Bacteria</taxon>
        <taxon>Pseudomonadati</taxon>
        <taxon>Myxococcota</taxon>
        <taxon>Myxococcia</taxon>
        <taxon>Myxococcales</taxon>
        <taxon>Cystobacterineae</taxon>
        <taxon>Archangiaceae</taxon>
        <taxon>Stigmatella</taxon>
    </lineage>
</organism>
<evidence type="ECO:0000313" key="3">
    <source>
        <dbReference type="Proteomes" id="UP001221838"/>
    </source>
</evidence>
<feature type="chain" id="PRO_5046901734" description="Lipoprotein" evidence="1">
    <location>
        <begin position="24"/>
        <end position="446"/>
    </location>
</feature>
<evidence type="ECO:0008006" key="4">
    <source>
        <dbReference type="Google" id="ProtNLM"/>
    </source>
</evidence>
<dbReference type="RefSeq" id="WP_272143088.1">
    <property type="nucleotide sequence ID" value="NZ_JAQNDM010000002.1"/>
</dbReference>
<accession>A0ABT5DH71</accession>
<evidence type="ECO:0000313" key="2">
    <source>
        <dbReference type="EMBL" id="MDC0712939.1"/>
    </source>
</evidence>
<feature type="signal peptide" evidence="1">
    <location>
        <begin position="1"/>
        <end position="23"/>
    </location>
</feature>
<proteinExistence type="predicted"/>
<sequence length="446" mass="47090">MSPGRPLSPFWALALLVSLPACPSPCVSEGASGQSAPQELVLVGLPAKLTLMAGVTGCEPDETLPSSLSAELSGPDNLPVEVRTAFNPASPTVGTLQFTPMQAGRHHLFAAFDPVGGIVQTDIHAARDRSTETQPLTLPFGCDSLERTLKGAWACNSSVMRDGSALRQFPEGRLAVAGDVVWVMDPRQIQRYEDTGTDLELTGTWPHTEGAVESLLATPTELVTLHAQTVQRITFDGTGLTSGGTTRWAPTTGTLPPGLGGPKALLTRAGDTLGITLNPLLSASFSNEVCPYTLVKGRFERTPAACSAFNGTVMGFEPGGLWIQESLSTQMLSFHEWTEAGLIPRATLSLSGVQTFPLIPTGQPTVVPVLTSHQSFPGSMGRTLHPPHALMPVYEPGQRRIVLEYLNSGLIDTRASATLLWGRSLTVTPGGAPAGLRVLSRPPALP</sequence>
<comment type="caution">
    <text evidence="2">The sequence shown here is derived from an EMBL/GenBank/DDBJ whole genome shotgun (WGS) entry which is preliminary data.</text>
</comment>
<evidence type="ECO:0000256" key="1">
    <source>
        <dbReference type="SAM" id="SignalP"/>
    </source>
</evidence>
<gene>
    <name evidence="2" type="ORF">POL68_31040</name>
</gene>
<keyword evidence="3" id="KW-1185">Reference proteome</keyword>
<reference evidence="2 3" key="1">
    <citation type="submission" date="2022-11" db="EMBL/GenBank/DDBJ databases">
        <title>Minimal conservation of predation-associated metabolite biosynthetic gene clusters underscores biosynthetic potential of Myxococcota including descriptions for ten novel species: Archangium lansinium sp. nov., Myxococcus landrumus sp. nov., Nannocystis bai.</title>
        <authorList>
            <person name="Ahearne A."/>
            <person name="Stevens C."/>
            <person name="Dowd S."/>
        </authorList>
    </citation>
    <scope>NUCLEOTIDE SEQUENCE [LARGE SCALE GENOMIC DNA]</scope>
    <source>
        <strain evidence="2 3">NCWAL01</strain>
    </source>
</reference>
<keyword evidence="1" id="KW-0732">Signal</keyword>